<dbReference type="NCBIfam" id="TIGR00231">
    <property type="entry name" value="small_GTP"/>
    <property type="match status" value="1"/>
</dbReference>
<gene>
    <name evidence="6" type="ORF">NQ317_008130</name>
</gene>
<evidence type="ECO:0000313" key="6">
    <source>
        <dbReference type="EMBL" id="KAJ8968874.1"/>
    </source>
</evidence>
<protein>
    <recommendedName>
        <fullName evidence="5">ADP-ribosylation factor-related protein 1</fullName>
    </recommendedName>
</protein>
<comment type="subunit">
    <text evidence="4">Interacts with SYS1.</text>
</comment>
<dbReference type="CDD" id="cd04160">
    <property type="entry name" value="Arfrp1"/>
    <property type="match status" value="1"/>
</dbReference>
<evidence type="ECO:0000256" key="5">
    <source>
        <dbReference type="ARBA" id="ARBA00039478"/>
    </source>
</evidence>
<keyword evidence="7" id="KW-1185">Reference proteome</keyword>
<reference evidence="6" key="1">
    <citation type="journal article" date="2023" name="Insect Mol. Biol.">
        <title>Genome sequencing provides insights into the evolution of gene families encoding plant cell wall-degrading enzymes in longhorned beetles.</title>
        <authorList>
            <person name="Shin N.R."/>
            <person name="Okamura Y."/>
            <person name="Kirsch R."/>
            <person name="Pauchet Y."/>
        </authorList>
    </citation>
    <scope>NUCLEOTIDE SEQUENCE</scope>
    <source>
        <strain evidence="6">MMC_N1</strain>
    </source>
</reference>
<dbReference type="Proteomes" id="UP001162164">
    <property type="component" value="Unassembled WGS sequence"/>
</dbReference>
<evidence type="ECO:0000256" key="3">
    <source>
        <dbReference type="ARBA" id="ARBA00037377"/>
    </source>
</evidence>
<comment type="caution">
    <text evidence="6">The sequence shown here is derived from an EMBL/GenBank/DDBJ whole genome shotgun (WGS) entry which is preliminary data.</text>
</comment>
<organism evidence="6 7">
    <name type="scientific">Molorchus minor</name>
    <dbReference type="NCBI Taxonomy" id="1323400"/>
    <lineage>
        <taxon>Eukaryota</taxon>
        <taxon>Metazoa</taxon>
        <taxon>Ecdysozoa</taxon>
        <taxon>Arthropoda</taxon>
        <taxon>Hexapoda</taxon>
        <taxon>Insecta</taxon>
        <taxon>Pterygota</taxon>
        <taxon>Neoptera</taxon>
        <taxon>Endopterygota</taxon>
        <taxon>Coleoptera</taxon>
        <taxon>Polyphaga</taxon>
        <taxon>Cucujiformia</taxon>
        <taxon>Chrysomeloidea</taxon>
        <taxon>Cerambycidae</taxon>
        <taxon>Lamiinae</taxon>
        <taxon>Monochamini</taxon>
        <taxon>Molorchus</taxon>
    </lineage>
</organism>
<dbReference type="PANTHER" id="PTHR45909">
    <property type="entry name" value="ADP-RIBOSYLATION FACTOR-RELATED PROTEIN 1"/>
    <property type="match status" value="1"/>
</dbReference>
<dbReference type="InterPro" id="IPR027417">
    <property type="entry name" value="P-loop_NTPase"/>
</dbReference>
<dbReference type="SUPFAM" id="SSF52540">
    <property type="entry name" value="P-loop containing nucleoside triphosphate hydrolases"/>
    <property type="match status" value="1"/>
</dbReference>
<accession>A0ABQ9IYI3</accession>
<name>A0ABQ9IYI3_9CUCU</name>
<proteinExistence type="predicted"/>
<evidence type="ECO:0000313" key="7">
    <source>
        <dbReference type="Proteomes" id="UP001162164"/>
    </source>
</evidence>
<dbReference type="InterPro" id="IPR006689">
    <property type="entry name" value="Small_GTPase_ARF/SAR"/>
</dbReference>
<dbReference type="EMBL" id="JAPWTJ010001917">
    <property type="protein sequence ID" value="KAJ8968874.1"/>
    <property type="molecule type" value="Genomic_DNA"/>
</dbReference>
<keyword evidence="2" id="KW-0342">GTP-binding</keyword>
<dbReference type="SMART" id="SM00178">
    <property type="entry name" value="SAR"/>
    <property type="match status" value="1"/>
</dbReference>
<dbReference type="InterPro" id="IPR005225">
    <property type="entry name" value="Small_GTP-bd"/>
</dbReference>
<evidence type="ECO:0000256" key="2">
    <source>
        <dbReference type="ARBA" id="ARBA00023134"/>
    </source>
</evidence>
<dbReference type="PANTHER" id="PTHR45909:SF1">
    <property type="entry name" value="ADP-RIBOSYLATION FACTOR-RELATED PROTEIN 1"/>
    <property type="match status" value="1"/>
</dbReference>
<evidence type="ECO:0000256" key="1">
    <source>
        <dbReference type="ARBA" id="ARBA00022741"/>
    </source>
</evidence>
<dbReference type="Pfam" id="PF00025">
    <property type="entry name" value="Arf"/>
    <property type="match status" value="1"/>
</dbReference>
<keyword evidence="1" id="KW-0547">Nucleotide-binding</keyword>
<evidence type="ECO:0000256" key="4">
    <source>
        <dbReference type="ARBA" id="ARBA00038765"/>
    </source>
</evidence>
<sequence>MYTLLYGFYKYMVQKDEFCVLILGLDNAGKTTFLEAAKTKLTTNYNGIHPTKITTTVGLNIGKIDIGGIRLNFWDLGGQNELQSLWDKYYEESHAIIYIVDSSDRQRIEESKEIFDKMIASESLQGIPLLVLANKQDIPECMGVREVKPIFNKNAHLIGKRDCMVMPVSALTGFLQEARKEGVDEGIRWLVDCIKRNSYLRPPRNQEDT</sequence>
<dbReference type="Gene3D" id="3.40.50.300">
    <property type="entry name" value="P-loop containing nucleotide triphosphate hydrolases"/>
    <property type="match status" value="1"/>
</dbReference>
<dbReference type="SMART" id="SM00177">
    <property type="entry name" value="ARF"/>
    <property type="match status" value="1"/>
</dbReference>
<comment type="function">
    <text evidence="3">Trans-Golgi-associated GTPase that regulates protein sorting. Controls the targeting of ARL1 and its effector to the trans-Golgi. Required for the lipidation of chylomicrons in the intestine and required for VLDL lipidation in the liver.</text>
</comment>
<dbReference type="PROSITE" id="PS51417">
    <property type="entry name" value="ARF"/>
    <property type="match status" value="1"/>
</dbReference>
<dbReference type="PRINTS" id="PR00449">
    <property type="entry name" value="RASTRNSFRMNG"/>
</dbReference>
<dbReference type="InterPro" id="IPR024156">
    <property type="entry name" value="Small_GTPase_ARF"/>
</dbReference>